<evidence type="ECO:0000256" key="1">
    <source>
        <dbReference type="ARBA" id="ARBA00004651"/>
    </source>
</evidence>
<feature type="transmembrane region" description="Helical" evidence="8">
    <location>
        <begin position="337"/>
        <end position="359"/>
    </location>
</feature>
<keyword evidence="7 8" id="KW-0472">Membrane</keyword>
<evidence type="ECO:0000256" key="4">
    <source>
        <dbReference type="ARBA" id="ARBA00022597"/>
    </source>
</evidence>
<dbReference type="PANTHER" id="PTHR48021">
    <property type="match status" value="1"/>
</dbReference>
<dbReference type="Proteomes" id="UP001107558">
    <property type="component" value="Chromosome 1"/>
</dbReference>
<dbReference type="Pfam" id="PF00083">
    <property type="entry name" value="Sugar_tr"/>
    <property type="match status" value="1"/>
</dbReference>
<evidence type="ECO:0000256" key="3">
    <source>
        <dbReference type="ARBA" id="ARBA00022475"/>
    </source>
</evidence>
<dbReference type="InterPro" id="IPR050549">
    <property type="entry name" value="MFS_Trehalose_Transporter"/>
</dbReference>
<gene>
    <name evidence="10" type="ORF">PVAND_012090</name>
</gene>
<feature type="transmembrane region" description="Helical" evidence="8">
    <location>
        <begin position="187"/>
        <end position="205"/>
    </location>
</feature>
<feature type="transmembrane region" description="Helical" evidence="8">
    <location>
        <begin position="306"/>
        <end position="330"/>
    </location>
</feature>
<dbReference type="GO" id="GO:0005886">
    <property type="term" value="C:plasma membrane"/>
    <property type="evidence" value="ECO:0007669"/>
    <property type="project" value="UniProtKB-SubCell"/>
</dbReference>
<name>A0A9J6CLD1_POLVA</name>
<dbReference type="GO" id="GO:0022857">
    <property type="term" value="F:transmembrane transporter activity"/>
    <property type="evidence" value="ECO:0007669"/>
    <property type="project" value="InterPro"/>
</dbReference>
<sequence length="475" mass="52610">MEREQLKLQTEDVYEKKENNKNTKRQFCGAIFMSLLAFSYGCTCGWTSSAIVILQSNDTPLITGPINSEQAGWIGSSIGIGGFVANFFFGWLSERVGRKVSLYCVVIPQILSWIFIYTARTPIYLIIARILGGTAGGGMLAIVPTFIAEIADDHVRGILGSLVILFCNTGLFFAYVCGGFFDYYTNPWMMLPFPIAFIILFLKFPDSPISLMKRKRYDEAEESIIFYKSMRTYSKQTKQLLEDEIQKLQSDDDNAEKPSLESIYKSRASRKAILIGIGLMALNQYTGGFALITFTSSIFKESGSNLSLTASSIIVAVIQIFGALTATFLVEKAGRKLMMSVSSFGMMTGLGVLATYSLFKSQGVDLSNYNIVPLLSFSFMIFVGNLGVLTLPFMIVNEIAPAKIRGLASTICMSFCWFFVFTAVNYFPSLMDSLGMHGAVYIFAFNSLIGGLFVLLCIPETKGKSAEEIMRIMEK</sequence>
<organism evidence="10 11">
    <name type="scientific">Polypedilum vanderplanki</name>
    <name type="common">Sleeping chironomid midge</name>
    <dbReference type="NCBI Taxonomy" id="319348"/>
    <lineage>
        <taxon>Eukaryota</taxon>
        <taxon>Metazoa</taxon>
        <taxon>Ecdysozoa</taxon>
        <taxon>Arthropoda</taxon>
        <taxon>Hexapoda</taxon>
        <taxon>Insecta</taxon>
        <taxon>Pterygota</taxon>
        <taxon>Neoptera</taxon>
        <taxon>Endopterygota</taxon>
        <taxon>Diptera</taxon>
        <taxon>Nematocera</taxon>
        <taxon>Chironomoidea</taxon>
        <taxon>Chironomidae</taxon>
        <taxon>Chironominae</taxon>
        <taxon>Polypedilum</taxon>
        <taxon>Polypedilum</taxon>
    </lineage>
</organism>
<evidence type="ECO:0000313" key="10">
    <source>
        <dbReference type="EMBL" id="KAG5682757.1"/>
    </source>
</evidence>
<accession>A0A9J6CLD1</accession>
<dbReference type="InterPro" id="IPR036259">
    <property type="entry name" value="MFS_trans_sf"/>
</dbReference>
<feature type="transmembrane region" description="Helical" evidence="8">
    <location>
        <begin position="439"/>
        <end position="458"/>
    </location>
</feature>
<dbReference type="EMBL" id="JADBJN010000001">
    <property type="protein sequence ID" value="KAG5682757.1"/>
    <property type="molecule type" value="Genomic_DNA"/>
</dbReference>
<feature type="transmembrane region" description="Helical" evidence="8">
    <location>
        <begin position="73"/>
        <end position="93"/>
    </location>
</feature>
<keyword evidence="4" id="KW-0762">Sugar transport</keyword>
<feature type="transmembrane region" description="Helical" evidence="8">
    <location>
        <begin position="159"/>
        <end position="181"/>
    </location>
</feature>
<proteinExistence type="predicted"/>
<keyword evidence="5 8" id="KW-0812">Transmembrane</keyword>
<feature type="transmembrane region" description="Helical" evidence="8">
    <location>
        <begin position="407"/>
        <end position="427"/>
    </location>
</feature>
<evidence type="ECO:0000313" key="11">
    <source>
        <dbReference type="Proteomes" id="UP001107558"/>
    </source>
</evidence>
<dbReference type="AlphaFoldDB" id="A0A9J6CLD1"/>
<comment type="caution">
    <text evidence="10">The sequence shown here is derived from an EMBL/GenBank/DDBJ whole genome shotgun (WGS) entry which is preliminary data.</text>
</comment>
<comment type="subcellular location">
    <subcellularLocation>
        <location evidence="1">Cell membrane</location>
        <topology evidence="1">Multi-pass membrane protein</topology>
    </subcellularLocation>
</comment>
<evidence type="ECO:0000256" key="2">
    <source>
        <dbReference type="ARBA" id="ARBA00022448"/>
    </source>
</evidence>
<keyword evidence="2" id="KW-0813">Transport</keyword>
<feature type="transmembrane region" description="Helical" evidence="8">
    <location>
        <begin position="27"/>
        <end position="53"/>
    </location>
</feature>
<dbReference type="PROSITE" id="PS50850">
    <property type="entry name" value="MFS"/>
    <property type="match status" value="1"/>
</dbReference>
<evidence type="ECO:0000259" key="9">
    <source>
        <dbReference type="PROSITE" id="PS50850"/>
    </source>
</evidence>
<reference evidence="10" key="1">
    <citation type="submission" date="2021-03" db="EMBL/GenBank/DDBJ databases">
        <title>Chromosome level genome of the anhydrobiotic midge Polypedilum vanderplanki.</title>
        <authorList>
            <person name="Yoshida Y."/>
            <person name="Kikawada T."/>
            <person name="Gusev O."/>
        </authorList>
    </citation>
    <scope>NUCLEOTIDE SEQUENCE</scope>
    <source>
        <strain evidence="10">NIAS01</strain>
        <tissue evidence="10">Whole body or cell culture</tissue>
    </source>
</reference>
<keyword evidence="11" id="KW-1185">Reference proteome</keyword>
<feature type="domain" description="Major facilitator superfamily (MFS) profile" evidence="9">
    <location>
        <begin position="1"/>
        <end position="462"/>
    </location>
</feature>
<evidence type="ECO:0000256" key="7">
    <source>
        <dbReference type="ARBA" id="ARBA00023136"/>
    </source>
</evidence>
<feature type="transmembrane region" description="Helical" evidence="8">
    <location>
        <begin position="100"/>
        <end position="117"/>
    </location>
</feature>
<keyword evidence="6 8" id="KW-1133">Transmembrane helix</keyword>
<feature type="transmembrane region" description="Helical" evidence="8">
    <location>
        <begin position="123"/>
        <end position="147"/>
    </location>
</feature>
<dbReference type="OrthoDB" id="6612291at2759"/>
<feature type="transmembrane region" description="Helical" evidence="8">
    <location>
        <begin position="371"/>
        <end position="395"/>
    </location>
</feature>
<dbReference type="SUPFAM" id="SSF103473">
    <property type="entry name" value="MFS general substrate transporter"/>
    <property type="match status" value="1"/>
</dbReference>
<dbReference type="InterPro" id="IPR005828">
    <property type="entry name" value="MFS_sugar_transport-like"/>
</dbReference>
<keyword evidence="3" id="KW-1003">Cell membrane</keyword>
<evidence type="ECO:0000256" key="8">
    <source>
        <dbReference type="SAM" id="Phobius"/>
    </source>
</evidence>
<evidence type="ECO:0000256" key="5">
    <source>
        <dbReference type="ARBA" id="ARBA00022692"/>
    </source>
</evidence>
<dbReference type="InterPro" id="IPR020846">
    <property type="entry name" value="MFS_dom"/>
</dbReference>
<dbReference type="PANTHER" id="PTHR48021:SF33">
    <property type="entry name" value="AT22075P-RELATED"/>
    <property type="match status" value="1"/>
</dbReference>
<dbReference type="FunFam" id="1.20.1250.20:FF:000218">
    <property type="entry name" value="facilitated trehalose transporter Tret1"/>
    <property type="match status" value="1"/>
</dbReference>
<dbReference type="Gene3D" id="1.20.1250.20">
    <property type="entry name" value="MFS general substrate transporter like domains"/>
    <property type="match status" value="1"/>
</dbReference>
<protein>
    <recommendedName>
        <fullName evidence="9">Major facilitator superfamily (MFS) profile domain-containing protein</fullName>
    </recommendedName>
</protein>
<feature type="transmembrane region" description="Helical" evidence="8">
    <location>
        <begin position="272"/>
        <end position="294"/>
    </location>
</feature>
<evidence type="ECO:0000256" key="6">
    <source>
        <dbReference type="ARBA" id="ARBA00022989"/>
    </source>
</evidence>